<gene>
    <name evidence="2" type="ORF">Pflav_016270</name>
</gene>
<dbReference type="InterPro" id="IPR032710">
    <property type="entry name" value="NTF2-like_dom_sf"/>
</dbReference>
<evidence type="ECO:0000313" key="2">
    <source>
        <dbReference type="EMBL" id="BCB75217.1"/>
    </source>
</evidence>
<dbReference type="SUPFAM" id="SSF54427">
    <property type="entry name" value="NTF2-like"/>
    <property type="match status" value="1"/>
</dbReference>
<proteinExistence type="predicted"/>
<dbReference type="InterPro" id="IPR037401">
    <property type="entry name" value="SnoaL-like"/>
</dbReference>
<protein>
    <recommendedName>
        <fullName evidence="1">SnoaL-like domain-containing protein</fullName>
    </recommendedName>
</protein>
<keyword evidence="3" id="KW-1185">Reference proteome</keyword>
<dbReference type="AlphaFoldDB" id="A0A6F8XN39"/>
<dbReference type="Gene3D" id="3.10.450.50">
    <property type="match status" value="1"/>
</dbReference>
<accession>A0A6F8XN39</accession>
<dbReference type="Pfam" id="PF13577">
    <property type="entry name" value="SnoaL_4"/>
    <property type="match status" value="1"/>
</dbReference>
<dbReference type="KEGG" id="pfla:Pflav_016270"/>
<organism evidence="2 3">
    <name type="scientific">Phytohabitans flavus</name>
    <dbReference type="NCBI Taxonomy" id="1076124"/>
    <lineage>
        <taxon>Bacteria</taxon>
        <taxon>Bacillati</taxon>
        <taxon>Actinomycetota</taxon>
        <taxon>Actinomycetes</taxon>
        <taxon>Micromonosporales</taxon>
        <taxon>Micromonosporaceae</taxon>
    </lineage>
</organism>
<feature type="domain" description="SnoaL-like" evidence="1">
    <location>
        <begin position="20"/>
        <end position="149"/>
    </location>
</feature>
<dbReference type="EMBL" id="AP022870">
    <property type="protein sequence ID" value="BCB75217.1"/>
    <property type="molecule type" value="Genomic_DNA"/>
</dbReference>
<sequence length="164" mass="18097">MVSDMTEQRASLPALVSDADHLALSRLVVESGWRVDAGQASTVHELFVDDGILDTGQPAQGRDAIRAWGEELDRNNPYPGIRHLASNMRFVATATGTDPDGRDTAEGVTVLTVYLNDADGRPVSTPWVVGEDHDRFVRTETGWRFTHRTWTQLFSRDAAPPDHS</sequence>
<evidence type="ECO:0000259" key="1">
    <source>
        <dbReference type="Pfam" id="PF13577"/>
    </source>
</evidence>
<evidence type="ECO:0000313" key="3">
    <source>
        <dbReference type="Proteomes" id="UP000502508"/>
    </source>
</evidence>
<dbReference type="Proteomes" id="UP000502508">
    <property type="component" value="Chromosome"/>
</dbReference>
<name>A0A6F8XN39_9ACTN</name>
<reference evidence="2 3" key="2">
    <citation type="submission" date="2020-03" db="EMBL/GenBank/DDBJ databases">
        <authorList>
            <person name="Ichikawa N."/>
            <person name="Kimura A."/>
            <person name="Kitahashi Y."/>
            <person name="Uohara A."/>
        </authorList>
    </citation>
    <scope>NUCLEOTIDE SEQUENCE [LARGE SCALE GENOMIC DNA]</scope>
    <source>
        <strain evidence="2 3">NBRC 107702</strain>
    </source>
</reference>
<reference evidence="2 3" key="1">
    <citation type="submission" date="2020-03" db="EMBL/GenBank/DDBJ databases">
        <title>Whole genome shotgun sequence of Phytohabitans flavus NBRC 107702.</title>
        <authorList>
            <person name="Komaki H."/>
            <person name="Tamura T."/>
        </authorList>
    </citation>
    <scope>NUCLEOTIDE SEQUENCE [LARGE SCALE GENOMIC DNA]</scope>
    <source>
        <strain evidence="2 3">NBRC 107702</strain>
    </source>
</reference>